<dbReference type="GO" id="GO:0003735">
    <property type="term" value="F:structural constituent of ribosome"/>
    <property type="evidence" value="ECO:0007669"/>
    <property type="project" value="InterPro"/>
</dbReference>
<sequence>MQKILRRVATAERVANKRKRTKQGHIWKQQKKQDMSDQTGQVRMARDEIKAAKQAIRNDWSMGALSPRTDVGDWQGAYGTIGEYRFSSAGRFTFAQRDARCQWAGGARYLNLAPGDRVVLLEGPDKGRIGPIYAISSETAEVTVEGLNKSNIRLNPLMKTDEFTTAVNLEIPLPVSSVRLVYPITDPSTGKTRDVIINQLVSSGLVIDRQSGKKRWDRVVPGLNISIPWPEKADPRNVDHKSDTLRIDVEEKTFVPTLLRPPMPLSVIDELRGKYSRFRTRHEPEYIARLEAEEQAKKDRAKLIESMRTPLQEYHRAERENKKKKGKPRLTLEMLEKIGEVIAKSRERTLNAAGVSDAVPPNTSSDVPPPTSSDARSSPPPPPT</sequence>
<comment type="caution">
    <text evidence="5">The sequence shown here is derived from an EMBL/GenBank/DDBJ whole genome shotgun (WGS) entry which is preliminary data.</text>
</comment>
<dbReference type="GO" id="GO:1990904">
    <property type="term" value="C:ribonucleoprotein complex"/>
    <property type="evidence" value="ECO:0007669"/>
    <property type="project" value="UniProtKB-KW"/>
</dbReference>
<keyword evidence="6" id="KW-1185">Reference proteome</keyword>
<feature type="region of interest" description="Disordered" evidence="4">
    <location>
        <begin position="349"/>
        <end position="384"/>
    </location>
</feature>
<dbReference type="PANTHER" id="PTHR12903">
    <property type="entry name" value="MITOCHONDRIAL RIBOSOMAL PROTEIN L24"/>
    <property type="match status" value="1"/>
</dbReference>
<name>A0A439DAV6_9PEZI</name>
<dbReference type="Proteomes" id="UP000286045">
    <property type="component" value="Unassembled WGS sequence"/>
</dbReference>
<feature type="region of interest" description="Disordered" evidence="4">
    <location>
        <begin position="14"/>
        <end position="40"/>
    </location>
</feature>
<dbReference type="Gene3D" id="2.30.30.30">
    <property type="match status" value="1"/>
</dbReference>
<dbReference type="SUPFAM" id="SSF50104">
    <property type="entry name" value="Translation proteins SH3-like domain"/>
    <property type="match status" value="1"/>
</dbReference>
<evidence type="ECO:0000256" key="2">
    <source>
        <dbReference type="ARBA" id="ARBA00022980"/>
    </source>
</evidence>
<dbReference type="InterPro" id="IPR041988">
    <property type="entry name" value="Ribosomal_uL24_KOW"/>
</dbReference>
<dbReference type="Pfam" id="PF22682">
    <property type="entry name" value="Ribosomal_uL24m-like"/>
    <property type="match status" value="1"/>
</dbReference>
<keyword evidence="2" id="KW-0689">Ribosomal protein</keyword>
<evidence type="ECO:0000256" key="4">
    <source>
        <dbReference type="SAM" id="MobiDB-lite"/>
    </source>
</evidence>
<evidence type="ECO:0000256" key="3">
    <source>
        <dbReference type="ARBA" id="ARBA00023274"/>
    </source>
</evidence>
<accession>A0A439DAV6</accession>
<dbReference type="GO" id="GO:0005840">
    <property type="term" value="C:ribosome"/>
    <property type="evidence" value="ECO:0007669"/>
    <property type="project" value="UniProtKB-KW"/>
</dbReference>
<keyword evidence="3" id="KW-0687">Ribonucleoprotein</keyword>
<evidence type="ECO:0000313" key="5">
    <source>
        <dbReference type="EMBL" id="RWA11550.1"/>
    </source>
</evidence>
<dbReference type="GO" id="GO:0003723">
    <property type="term" value="F:RNA binding"/>
    <property type="evidence" value="ECO:0007669"/>
    <property type="project" value="InterPro"/>
</dbReference>
<proteinExistence type="inferred from homology"/>
<evidence type="ECO:0008006" key="7">
    <source>
        <dbReference type="Google" id="ProtNLM"/>
    </source>
</evidence>
<dbReference type="AlphaFoldDB" id="A0A439DAV6"/>
<dbReference type="EMBL" id="RYZI01000076">
    <property type="protein sequence ID" value="RWA11550.1"/>
    <property type="molecule type" value="Genomic_DNA"/>
</dbReference>
<dbReference type="InterPro" id="IPR008991">
    <property type="entry name" value="Translation_prot_SH3-like_sf"/>
</dbReference>
<organism evidence="5 6">
    <name type="scientific">Xylaria grammica</name>
    <dbReference type="NCBI Taxonomy" id="363999"/>
    <lineage>
        <taxon>Eukaryota</taxon>
        <taxon>Fungi</taxon>
        <taxon>Dikarya</taxon>
        <taxon>Ascomycota</taxon>
        <taxon>Pezizomycotina</taxon>
        <taxon>Sordariomycetes</taxon>
        <taxon>Xylariomycetidae</taxon>
        <taxon>Xylariales</taxon>
        <taxon>Xylariaceae</taxon>
        <taxon>Xylaria</taxon>
    </lineage>
</organism>
<comment type="similarity">
    <text evidence="1">Belongs to the universal ribosomal protein uL24 family.</text>
</comment>
<feature type="compositionally biased region" description="Low complexity" evidence="4">
    <location>
        <begin position="359"/>
        <end position="377"/>
    </location>
</feature>
<dbReference type="STRING" id="363999.A0A439DAV6"/>
<protein>
    <recommendedName>
        <fullName evidence="7">KOW domain-containing protein</fullName>
    </recommendedName>
</protein>
<dbReference type="InterPro" id="IPR014722">
    <property type="entry name" value="Rib_uL2_dom2"/>
</dbReference>
<feature type="compositionally biased region" description="Basic residues" evidence="4">
    <location>
        <begin position="16"/>
        <end position="30"/>
    </location>
</feature>
<evidence type="ECO:0000256" key="1">
    <source>
        <dbReference type="ARBA" id="ARBA00010618"/>
    </source>
</evidence>
<dbReference type="GO" id="GO:0006412">
    <property type="term" value="P:translation"/>
    <property type="evidence" value="ECO:0007669"/>
    <property type="project" value="InterPro"/>
</dbReference>
<gene>
    <name evidence="5" type="ORF">EKO27_g3526</name>
</gene>
<dbReference type="InterPro" id="IPR003256">
    <property type="entry name" value="Ribosomal_uL24"/>
</dbReference>
<evidence type="ECO:0000313" key="6">
    <source>
        <dbReference type="Proteomes" id="UP000286045"/>
    </source>
</evidence>
<reference evidence="5 6" key="1">
    <citation type="submission" date="2018-12" db="EMBL/GenBank/DDBJ databases">
        <title>Draft genome sequence of Xylaria grammica IHI A82.</title>
        <authorList>
            <person name="Buettner E."/>
            <person name="Kellner H."/>
        </authorList>
    </citation>
    <scope>NUCLEOTIDE SEQUENCE [LARGE SCALE GENOMIC DNA]</scope>
    <source>
        <strain evidence="5 6">IHI A82</strain>
    </source>
</reference>
<feature type="region of interest" description="Disordered" evidence="4">
    <location>
        <begin position="311"/>
        <end position="330"/>
    </location>
</feature>
<dbReference type="CDD" id="cd06089">
    <property type="entry name" value="KOW_RPL26"/>
    <property type="match status" value="1"/>
</dbReference>